<evidence type="ECO:0000259" key="6">
    <source>
        <dbReference type="PROSITE" id="PS50109"/>
    </source>
</evidence>
<dbReference type="EC" id="2.7.13.3" evidence="2"/>
<accession>A0A4Q2R7Y7</accession>
<dbReference type="InterPro" id="IPR003661">
    <property type="entry name" value="HisK_dim/P_dom"/>
</dbReference>
<evidence type="ECO:0000256" key="4">
    <source>
        <dbReference type="PROSITE-ProRule" id="PRU00169"/>
    </source>
</evidence>
<protein>
    <recommendedName>
        <fullName evidence="2">histidine kinase</fullName>
        <ecNumber evidence="2">2.7.13.3</ecNumber>
    </recommendedName>
</protein>
<dbReference type="RefSeq" id="WP_129221469.1">
    <property type="nucleotide sequence ID" value="NZ_QYBC01000023.1"/>
</dbReference>
<dbReference type="InterPro" id="IPR035965">
    <property type="entry name" value="PAS-like_dom_sf"/>
</dbReference>
<keyword evidence="3 4" id="KW-0597">Phosphoprotein</keyword>
<sequence length="538" mass="56615">MPSDSDAPSRGGATPGPGLRGTGRPDAGMADDGLFFAAIGTSRMPMVLSDPNRPDNPIVFANDAFLSLTGYDRAEVVGRNCRFLQGPETDPETVERIRHAVRTRTDIATEMLNYRRDGTAFWNALFISPVLDRDGRLAFFFASQLDVSRRRDAEEAVHQAQRMEAVGQLTGGIAHDFNNLLQVVTGYMDGVKDHVAASGDPRLIRQVGAMAEAAGRATALTQQLLAFSRKQTLRGRAVSLNDLVAGMGERLGRALGDGATIVTRLDPALWNSRLDPSQAEAAILALVANARDAMPDGGTLTIGTANCDVGAGDPLSGSLAPGRYGALSLSDTGSGMPESVLKRVMDPFFTTKPEGRGSGLGLSMVYGFARQSGGAVRIESALGTGTTVRLYLPAAETDAEPPAPAARPDAGPGGGERILVVDDRAEVAELARTMLEDGGYTVEVARDGEDALAKLAGGFDLLFSDLIMPGSLNGVSLAREAQRRYPGLKVLLTTGFAESGIDRTDSGGADFATIAKPYRRANLARTVRAVLDAPARAG</sequence>
<feature type="region of interest" description="Disordered" evidence="5">
    <location>
        <begin position="397"/>
        <end position="416"/>
    </location>
</feature>
<dbReference type="SMART" id="SM00387">
    <property type="entry name" value="HATPase_c"/>
    <property type="match status" value="1"/>
</dbReference>
<evidence type="ECO:0000259" key="8">
    <source>
        <dbReference type="PROSITE" id="PS50112"/>
    </source>
</evidence>
<name>A0A4Q2R7Y7_9HYPH</name>
<dbReference type="NCBIfam" id="NF010076">
    <property type="entry name" value="PRK13557.1"/>
    <property type="match status" value="1"/>
</dbReference>
<dbReference type="InterPro" id="IPR000700">
    <property type="entry name" value="PAS-assoc_C"/>
</dbReference>
<dbReference type="Pfam" id="PF00072">
    <property type="entry name" value="Response_reg"/>
    <property type="match status" value="1"/>
</dbReference>
<dbReference type="InterPro" id="IPR001610">
    <property type="entry name" value="PAC"/>
</dbReference>
<dbReference type="Gene3D" id="1.10.287.130">
    <property type="match status" value="1"/>
</dbReference>
<dbReference type="Pfam" id="PF13426">
    <property type="entry name" value="PAS_9"/>
    <property type="match status" value="1"/>
</dbReference>
<dbReference type="Gene3D" id="3.30.565.10">
    <property type="entry name" value="Histidine kinase-like ATPase, C-terminal domain"/>
    <property type="match status" value="1"/>
</dbReference>
<organism evidence="10 11">
    <name type="scientific">Lichenibacterium ramalinae</name>
    <dbReference type="NCBI Taxonomy" id="2316527"/>
    <lineage>
        <taxon>Bacteria</taxon>
        <taxon>Pseudomonadati</taxon>
        <taxon>Pseudomonadota</taxon>
        <taxon>Alphaproteobacteria</taxon>
        <taxon>Hyphomicrobiales</taxon>
        <taxon>Lichenihabitantaceae</taxon>
        <taxon>Lichenibacterium</taxon>
    </lineage>
</organism>
<feature type="domain" description="Histidine kinase" evidence="6">
    <location>
        <begin position="172"/>
        <end position="396"/>
    </location>
</feature>
<dbReference type="PANTHER" id="PTHR43065:SF42">
    <property type="entry name" value="TWO-COMPONENT SENSOR PPRA"/>
    <property type="match status" value="1"/>
</dbReference>
<feature type="region of interest" description="Disordered" evidence="5">
    <location>
        <begin position="1"/>
        <end position="26"/>
    </location>
</feature>
<evidence type="ECO:0000259" key="9">
    <source>
        <dbReference type="PROSITE" id="PS50113"/>
    </source>
</evidence>
<dbReference type="PRINTS" id="PR00344">
    <property type="entry name" value="BCTRLSENSOR"/>
</dbReference>
<dbReference type="NCBIfam" id="TIGR00229">
    <property type="entry name" value="sensory_box"/>
    <property type="match status" value="1"/>
</dbReference>
<dbReference type="SMART" id="SM00086">
    <property type="entry name" value="PAC"/>
    <property type="match status" value="1"/>
</dbReference>
<dbReference type="SMART" id="SM00091">
    <property type="entry name" value="PAS"/>
    <property type="match status" value="1"/>
</dbReference>
<dbReference type="PROSITE" id="PS50109">
    <property type="entry name" value="HIS_KIN"/>
    <property type="match status" value="1"/>
</dbReference>
<evidence type="ECO:0000259" key="7">
    <source>
        <dbReference type="PROSITE" id="PS50110"/>
    </source>
</evidence>
<evidence type="ECO:0000313" key="10">
    <source>
        <dbReference type="EMBL" id="RYB02101.1"/>
    </source>
</evidence>
<dbReference type="Proteomes" id="UP000289411">
    <property type="component" value="Unassembled WGS sequence"/>
</dbReference>
<dbReference type="PROSITE" id="PS50110">
    <property type="entry name" value="RESPONSE_REGULATORY"/>
    <property type="match status" value="1"/>
</dbReference>
<evidence type="ECO:0000313" key="11">
    <source>
        <dbReference type="Proteomes" id="UP000289411"/>
    </source>
</evidence>
<dbReference type="GO" id="GO:0000155">
    <property type="term" value="F:phosphorelay sensor kinase activity"/>
    <property type="evidence" value="ECO:0007669"/>
    <property type="project" value="InterPro"/>
</dbReference>
<dbReference type="InterPro" id="IPR036890">
    <property type="entry name" value="HATPase_C_sf"/>
</dbReference>
<keyword evidence="11" id="KW-1185">Reference proteome</keyword>
<dbReference type="InterPro" id="IPR036097">
    <property type="entry name" value="HisK_dim/P_sf"/>
</dbReference>
<proteinExistence type="predicted"/>
<dbReference type="CDD" id="cd00082">
    <property type="entry name" value="HisKA"/>
    <property type="match status" value="1"/>
</dbReference>
<evidence type="ECO:0000256" key="3">
    <source>
        <dbReference type="ARBA" id="ARBA00022553"/>
    </source>
</evidence>
<dbReference type="SUPFAM" id="SSF47384">
    <property type="entry name" value="Homodimeric domain of signal transducing histidine kinase"/>
    <property type="match status" value="1"/>
</dbReference>
<comment type="catalytic activity">
    <reaction evidence="1">
        <text>ATP + protein L-histidine = ADP + protein N-phospho-L-histidine.</text>
        <dbReference type="EC" id="2.7.13.3"/>
    </reaction>
</comment>
<dbReference type="PROSITE" id="PS50112">
    <property type="entry name" value="PAS"/>
    <property type="match status" value="1"/>
</dbReference>
<dbReference type="InterPro" id="IPR004358">
    <property type="entry name" value="Sig_transdc_His_kin-like_C"/>
</dbReference>
<dbReference type="OrthoDB" id="9796100at2"/>
<dbReference type="EMBL" id="QYBC01000023">
    <property type="protein sequence ID" value="RYB02101.1"/>
    <property type="molecule type" value="Genomic_DNA"/>
</dbReference>
<feature type="modified residue" description="4-aspartylphosphate" evidence="4">
    <location>
        <position position="465"/>
    </location>
</feature>
<reference evidence="10 11" key="1">
    <citation type="submission" date="2018-09" db="EMBL/GenBank/DDBJ databases">
        <authorList>
            <person name="Grouzdev D.S."/>
            <person name="Krutkina M.S."/>
        </authorList>
    </citation>
    <scope>NUCLEOTIDE SEQUENCE [LARGE SCALE GENOMIC DNA]</scope>
    <source>
        <strain evidence="10 11">RmlP001</strain>
    </source>
</reference>
<dbReference type="SUPFAM" id="SSF52172">
    <property type="entry name" value="CheY-like"/>
    <property type="match status" value="1"/>
</dbReference>
<dbReference type="InterPro" id="IPR000014">
    <property type="entry name" value="PAS"/>
</dbReference>
<dbReference type="PANTHER" id="PTHR43065">
    <property type="entry name" value="SENSOR HISTIDINE KINASE"/>
    <property type="match status" value="1"/>
</dbReference>
<comment type="caution">
    <text evidence="10">The sequence shown here is derived from an EMBL/GenBank/DDBJ whole genome shotgun (WGS) entry which is preliminary data.</text>
</comment>
<dbReference type="Pfam" id="PF02518">
    <property type="entry name" value="HATPase_c"/>
    <property type="match status" value="1"/>
</dbReference>
<dbReference type="InterPro" id="IPR011006">
    <property type="entry name" value="CheY-like_superfamily"/>
</dbReference>
<dbReference type="AlphaFoldDB" id="A0A4Q2R7Y7"/>
<gene>
    <name evidence="10" type="ORF">D3272_22530</name>
</gene>
<dbReference type="InterPro" id="IPR005467">
    <property type="entry name" value="His_kinase_dom"/>
</dbReference>
<dbReference type="Gene3D" id="3.40.50.2300">
    <property type="match status" value="1"/>
</dbReference>
<dbReference type="SMART" id="SM00448">
    <property type="entry name" value="REC"/>
    <property type="match status" value="1"/>
</dbReference>
<feature type="domain" description="PAS" evidence="8">
    <location>
        <begin position="31"/>
        <end position="104"/>
    </location>
</feature>
<feature type="domain" description="PAC" evidence="9">
    <location>
        <begin position="105"/>
        <end position="159"/>
    </location>
</feature>
<evidence type="ECO:0000256" key="5">
    <source>
        <dbReference type="SAM" id="MobiDB-lite"/>
    </source>
</evidence>
<evidence type="ECO:0000256" key="1">
    <source>
        <dbReference type="ARBA" id="ARBA00000085"/>
    </source>
</evidence>
<dbReference type="InterPro" id="IPR001789">
    <property type="entry name" value="Sig_transdc_resp-reg_receiver"/>
</dbReference>
<feature type="domain" description="Response regulatory" evidence="7">
    <location>
        <begin position="417"/>
        <end position="531"/>
    </location>
</feature>
<dbReference type="Gene3D" id="3.30.450.20">
    <property type="entry name" value="PAS domain"/>
    <property type="match status" value="1"/>
</dbReference>
<reference evidence="10 11" key="2">
    <citation type="submission" date="2019-02" db="EMBL/GenBank/DDBJ databases">
        <title>'Lichenibacterium ramalinii' gen. nov. sp. nov., 'Lichenibacterium minor' gen. nov. sp. nov.</title>
        <authorList>
            <person name="Pankratov T."/>
        </authorList>
    </citation>
    <scope>NUCLEOTIDE SEQUENCE [LARGE SCALE GENOMIC DNA]</scope>
    <source>
        <strain evidence="10 11">RmlP001</strain>
    </source>
</reference>
<evidence type="ECO:0000256" key="2">
    <source>
        <dbReference type="ARBA" id="ARBA00012438"/>
    </source>
</evidence>
<dbReference type="SUPFAM" id="SSF55785">
    <property type="entry name" value="PYP-like sensor domain (PAS domain)"/>
    <property type="match status" value="1"/>
</dbReference>
<dbReference type="SUPFAM" id="SSF55874">
    <property type="entry name" value="ATPase domain of HSP90 chaperone/DNA topoisomerase II/histidine kinase"/>
    <property type="match status" value="1"/>
</dbReference>
<dbReference type="CDD" id="cd00130">
    <property type="entry name" value="PAS"/>
    <property type="match status" value="1"/>
</dbReference>
<dbReference type="InterPro" id="IPR003594">
    <property type="entry name" value="HATPase_dom"/>
</dbReference>
<dbReference type="PROSITE" id="PS50113">
    <property type="entry name" value="PAC"/>
    <property type="match status" value="1"/>
</dbReference>